<dbReference type="InterPro" id="IPR000297">
    <property type="entry name" value="PPIase_PpiC"/>
</dbReference>
<dbReference type="PANTHER" id="PTHR47245:SF2">
    <property type="entry name" value="PEPTIDYL-PROLYL CIS-TRANS ISOMERASE HP_0175-RELATED"/>
    <property type="match status" value="1"/>
</dbReference>
<evidence type="ECO:0000256" key="1">
    <source>
        <dbReference type="ARBA" id="ARBA00000971"/>
    </source>
</evidence>
<reference evidence="6 7" key="1">
    <citation type="submission" date="2019-02" db="EMBL/GenBank/DDBJ databases">
        <title>Prokaryotic population dynamics and viral predation in marine succession experiment using metagenomics: the confinement effect.</title>
        <authorList>
            <person name="Haro-Moreno J.M."/>
            <person name="Rodriguez-Valera F."/>
            <person name="Lopez-Perez M."/>
        </authorList>
    </citation>
    <scope>NUCLEOTIDE SEQUENCE [LARGE SCALE GENOMIC DNA]</scope>
    <source>
        <strain evidence="6">MED-G170</strain>
    </source>
</reference>
<dbReference type="Proteomes" id="UP000315889">
    <property type="component" value="Unassembled WGS sequence"/>
</dbReference>
<keyword evidence="6" id="KW-0413">Isomerase</keyword>
<name>A0A520MIT5_9GAMM</name>
<dbReference type="PANTHER" id="PTHR47245">
    <property type="entry name" value="PEPTIDYLPROLYL ISOMERASE"/>
    <property type="match status" value="1"/>
</dbReference>
<gene>
    <name evidence="6" type="ORF">EVB03_02660</name>
</gene>
<dbReference type="Pfam" id="PF13145">
    <property type="entry name" value="Rotamase_2"/>
    <property type="match status" value="1"/>
</dbReference>
<comment type="similarity">
    <text evidence="2">Belongs to the PpiC/parvulin rotamase family.</text>
</comment>
<dbReference type="GO" id="GO:0003755">
    <property type="term" value="F:peptidyl-prolyl cis-trans isomerase activity"/>
    <property type="evidence" value="ECO:0007669"/>
    <property type="project" value="UniProtKB-KW"/>
</dbReference>
<accession>A0A520MIT5</accession>
<evidence type="ECO:0000256" key="3">
    <source>
        <dbReference type="ARBA" id="ARBA00013194"/>
    </source>
</evidence>
<dbReference type="InterPro" id="IPR050245">
    <property type="entry name" value="PrsA_foldase"/>
</dbReference>
<evidence type="ECO:0000256" key="4">
    <source>
        <dbReference type="ARBA" id="ARBA00023110"/>
    </source>
</evidence>
<dbReference type="AlphaFoldDB" id="A0A520MIT5"/>
<evidence type="ECO:0000313" key="6">
    <source>
        <dbReference type="EMBL" id="RZO21143.1"/>
    </source>
</evidence>
<dbReference type="EC" id="5.2.1.8" evidence="3"/>
<evidence type="ECO:0000259" key="5">
    <source>
        <dbReference type="Pfam" id="PF13145"/>
    </source>
</evidence>
<keyword evidence="4" id="KW-0697">Rotamase</keyword>
<feature type="domain" description="PpiC" evidence="5">
    <location>
        <begin position="131"/>
        <end position="261"/>
    </location>
</feature>
<comment type="catalytic activity">
    <reaction evidence="1">
        <text>[protein]-peptidylproline (omega=180) = [protein]-peptidylproline (omega=0)</text>
        <dbReference type="Rhea" id="RHEA:16237"/>
        <dbReference type="Rhea" id="RHEA-COMP:10747"/>
        <dbReference type="Rhea" id="RHEA-COMP:10748"/>
        <dbReference type="ChEBI" id="CHEBI:83833"/>
        <dbReference type="ChEBI" id="CHEBI:83834"/>
        <dbReference type="EC" id="5.2.1.8"/>
    </reaction>
</comment>
<comment type="caution">
    <text evidence="6">The sequence shown here is derived from an EMBL/GenBank/DDBJ whole genome shotgun (WGS) entry which is preliminary data.</text>
</comment>
<evidence type="ECO:0000256" key="2">
    <source>
        <dbReference type="ARBA" id="ARBA00007656"/>
    </source>
</evidence>
<evidence type="ECO:0000313" key="7">
    <source>
        <dbReference type="Proteomes" id="UP000315889"/>
    </source>
</evidence>
<proteinExistence type="inferred from homology"/>
<organism evidence="6 7">
    <name type="scientific">SAR92 clade bacterium</name>
    <dbReference type="NCBI Taxonomy" id="2315479"/>
    <lineage>
        <taxon>Bacteria</taxon>
        <taxon>Pseudomonadati</taxon>
        <taxon>Pseudomonadota</taxon>
        <taxon>Gammaproteobacteria</taxon>
        <taxon>Cellvibrionales</taxon>
        <taxon>Porticoccaceae</taxon>
        <taxon>SAR92 clade</taxon>
    </lineage>
</organism>
<protein>
    <recommendedName>
        <fullName evidence="3">peptidylprolyl isomerase</fullName>
        <ecNumber evidence="3">5.2.1.8</ecNumber>
    </recommendedName>
</protein>
<dbReference type="EMBL" id="SHBP01000002">
    <property type="protein sequence ID" value="RZO21143.1"/>
    <property type="molecule type" value="Genomic_DNA"/>
</dbReference>
<sequence length="299" mass="34337">MFMNLSLRTAAKEPLFQFIVIGLLLIVGERLVNSSNYSGEYQIVVDDQVLAQFMQQQAKKFKPDQALAALTALSGDDRQRLIDDYVRGEVLYREALALDLDRNDSIIRRRLMQKMDYLAQGFYDEVAPLNEEDLKRFYAEHKGEYKKSATATFTHVFISKENRGSEESKIAADTLLKSLNQDSIPFDKAGLYGERFLYNRNYVKRDTQEIASHFGPDFNQQLFDLEPSLQGNWQGPIESNYGWHLVLLTRKVEAYIPPLTDIGGVVLADAQRQQQHELKRMAISKLMAKYQVIDPDNPE</sequence>